<dbReference type="Pfam" id="PF10099">
    <property type="entry name" value="RskA_C"/>
    <property type="match status" value="1"/>
</dbReference>
<sequence length="244" mass="25807">MSEAPDLTEDEALAAEHALGVLNARERADAEQRMARDPAFAADVEAWRGRLAPMLDSVEPVTAPAGLWPRIERLLPANDNGQILSRLRFWRNAAVGGFALAAASLAAVVVQVNQPPVTVDRPVPVAPQGQLLSASMVSQEGRAQPLFVASYDPDRKALIVTSLLPEQSDRDKVHELWLIAGQDNPKSLGLVESGKAKVIALPTEVMQKMSEGAALAVSVEPPGGSKNPDGPSGPVIGVGKLSRL</sequence>
<feature type="region of interest" description="Disordered" evidence="1">
    <location>
        <begin position="218"/>
        <end position="244"/>
    </location>
</feature>
<dbReference type="GO" id="GO:0006417">
    <property type="term" value="P:regulation of translation"/>
    <property type="evidence" value="ECO:0007669"/>
    <property type="project" value="TreeGrafter"/>
</dbReference>
<evidence type="ECO:0000313" key="4">
    <source>
        <dbReference type="Proteomes" id="UP000249524"/>
    </source>
</evidence>
<dbReference type="PANTHER" id="PTHR37461">
    <property type="entry name" value="ANTI-SIGMA-K FACTOR RSKA"/>
    <property type="match status" value="1"/>
</dbReference>
<keyword evidence="4" id="KW-1185">Reference proteome</keyword>
<name>A0A328BI86_9CAUL</name>
<dbReference type="InterPro" id="IPR018764">
    <property type="entry name" value="RskA_C"/>
</dbReference>
<reference evidence="3 4" key="1">
    <citation type="submission" date="2018-05" db="EMBL/GenBank/DDBJ databases">
        <authorList>
            <person name="Lanie J.A."/>
            <person name="Ng W.-L."/>
            <person name="Kazmierczak K.M."/>
            <person name="Andrzejewski T.M."/>
            <person name="Davidsen T.M."/>
            <person name="Wayne K.J."/>
            <person name="Tettelin H."/>
            <person name="Glass J.I."/>
            <person name="Rusch D."/>
            <person name="Podicherti R."/>
            <person name="Tsui H.-C.T."/>
            <person name="Winkler M.E."/>
        </authorList>
    </citation>
    <scope>NUCLEOTIDE SEQUENCE [LARGE SCALE GENOMIC DNA]</scope>
    <source>
        <strain evidence="3 4">BUT-10</strain>
    </source>
</reference>
<evidence type="ECO:0000259" key="2">
    <source>
        <dbReference type="Pfam" id="PF10099"/>
    </source>
</evidence>
<dbReference type="Proteomes" id="UP000249524">
    <property type="component" value="Unassembled WGS sequence"/>
</dbReference>
<organism evidence="3 4">
    <name type="scientific">Phenylobacterium kunshanense</name>
    <dbReference type="NCBI Taxonomy" id="1445034"/>
    <lineage>
        <taxon>Bacteria</taxon>
        <taxon>Pseudomonadati</taxon>
        <taxon>Pseudomonadota</taxon>
        <taxon>Alphaproteobacteria</taxon>
        <taxon>Caulobacterales</taxon>
        <taxon>Caulobacteraceae</taxon>
        <taxon>Phenylobacterium</taxon>
    </lineage>
</organism>
<dbReference type="AlphaFoldDB" id="A0A328BI86"/>
<dbReference type="RefSeq" id="WP_111276210.1">
    <property type="nucleotide sequence ID" value="NZ_QFYS01000004.1"/>
</dbReference>
<dbReference type="InterPro" id="IPR051474">
    <property type="entry name" value="Anti-sigma-K/W_factor"/>
</dbReference>
<dbReference type="EMBL" id="QFYS01000004">
    <property type="protein sequence ID" value="RAK65614.1"/>
    <property type="molecule type" value="Genomic_DNA"/>
</dbReference>
<dbReference type="GO" id="GO:0016989">
    <property type="term" value="F:sigma factor antagonist activity"/>
    <property type="evidence" value="ECO:0007669"/>
    <property type="project" value="TreeGrafter"/>
</dbReference>
<feature type="domain" description="Anti-sigma K factor RskA C-terminal" evidence="2">
    <location>
        <begin position="99"/>
        <end position="235"/>
    </location>
</feature>
<evidence type="ECO:0000313" key="3">
    <source>
        <dbReference type="EMBL" id="RAK65614.1"/>
    </source>
</evidence>
<proteinExistence type="predicted"/>
<evidence type="ECO:0000256" key="1">
    <source>
        <dbReference type="SAM" id="MobiDB-lite"/>
    </source>
</evidence>
<gene>
    <name evidence="3" type="ORF">DJ019_11700</name>
</gene>
<dbReference type="OrthoDB" id="9816387at2"/>
<comment type="caution">
    <text evidence="3">The sequence shown here is derived from an EMBL/GenBank/DDBJ whole genome shotgun (WGS) entry which is preliminary data.</text>
</comment>
<dbReference type="GO" id="GO:0005886">
    <property type="term" value="C:plasma membrane"/>
    <property type="evidence" value="ECO:0007669"/>
    <property type="project" value="InterPro"/>
</dbReference>
<accession>A0A328BI86</accession>
<dbReference type="PANTHER" id="PTHR37461:SF1">
    <property type="entry name" value="ANTI-SIGMA-K FACTOR RSKA"/>
    <property type="match status" value="1"/>
</dbReference>
<protein>
    <recommendedName>
        <fullName evidence="2">Anti-sigma K factor RskA C-terminal domain-containing protein</fullName>
    </recommendedName>
</protein>